<accession>A0ABY7TM22</accession>
<evidence type="ECO:0000259" key="4">
    <source>
        <dbReference type="Pfam" id="PF03389"/>
    </source>
</evidence>
<dbReference type="Pfam" id="PF03389">
    <property type="entry name" value="MobA_MobL"/>
    <property type="match status" value="1"/>
</dbReference>
<evidence type="ECO:0000256" key="1">
    <source>
        <dbReference type="ARBA" id="ARBA00010873"/>
    </source>
</evidence>
<feature type="region of interest" description="Disordered" evidence="3">
    <location>
        <begin position="153"/>
        <end position="176"/>
    </location>
</feature>
<dbReference type="Proteomes" id="UP001220395">
    <property type="component" value="Chromosome"/>
</dbReference>
<feature type="domain" description="MobA/MobL protein" evidence="4">
    <location>
        <begin position="17"/>
        <end position="231"/>
    </location>
</feature>
<evidence type="ECO:0000313" key="6">
    <source>
        <dbReference type="Proteomes" id="UP001220395"/>
    </source>
</evidence>
<feature type="compositionally biased region" description="Basic and acidic residues" evidence="3">
    <location>
        <begin position="299"/>
        <end position="308"/>
    </location>
</feature>
<dbReference type="RefSeq" id="WP_273689191.1">
    <property type="nucleotide sequence ID" value="NZ_CP117411.1"/>
</dbReference>
<reference evidence="5 6" key="1">
    <citation type="submission" date="2023-02" db="EMBL/GenBank/DDBJ databases">
        <title>Genome sequence of Sphingomonas naphthae.</title>
        <authorList>
            <person name="Kim S."/>
            <person name="Heo J."/>
            <person name="Kwon S.-W."/>
        </authorList>
    </citation>
    <scope>NUCLEOTIDE SEQUENCE [LARGE SCALE GENOMIC DNA]</scope>
    <source>
        <strain evidence="5 6">KACC 18716</strain>
    </source>
</reference>
<evidence type="ECO:0000313" key="5">
    <source>
        <dbReference type="EMBL" id="WCT74282.1"/>
    </source>
</evidence>
<sequence>MAQFSWSMQIIQRSKGRSAVAAAAYRAGERLHDERQGRTHDYSRRSGVEHTELLMPEDTPAAWLGVDRETLWNRVEQAERRKDAQTARELRIMIPRELSPDDRIAVVRDYIRQSFVAKGMVADVAYHNKTASDGKEQPHAHVMLTMRPLTETGFGKKSRHDRVPDPTGRTNADGRPVMVESNADSWNSQAYFERCREDWETIANAALERIGSAERIDRRSLLARGLSRLPEPALRIAWYMKDLYGCMRERFGQFQFAKHYQSVERAAKAALLNPETPARDPAQLAARFYGWFDRQLDRLAPEQPERVTKRPTTPTPDMER</sequence>
<feature type="region of interest" description="Disordered" evidence="3">
    <location>
        <begin position="299"/>
        <end position="320"/>
    </location>
</feature>
<evidence type="ECO:0000256" key="3">
    <source>
        <dbReference type="SAM" id="MobiDB-lite"/>
    </source>
</evidence>
<proteinExistence type="inferred from homology"/>
<keyword evidence="6" id="KW-1185">Reference proteome</keyword>
<keyword evidence="2" id="KW-0184">Conjugation</keyword>
<dbReference type="InterPro" id="IPR005053">
    <property type="entry name" value="MobA_MobL"/>
</dbReference>
<name>A0ABY7TM22_9SPHN</name>
<gene>
    <name evidence="5" type="primary">mobQ</name>
    <name evidence="5" type="ORF">PQ455_03375</name>
</gene>
<evidence type="ECO:0000256" key="2">
    <source>
        <dbReference type="ARBA" id="ARBA00022971"/>
    </source>
</evidence>
<dbReference type="EMBL" id="CP117411">
    <property type="protein sequence ID" value="WCT74282.1"/>
    <property type="molecule type" value="Genomic_DNA"/>
</dbReference>
<comment type="similarity">
    <text evidence="1">Belongs to the MobA/MobL family.</text>
</comment>
<dbReference type="Gene3D" id="3.30.930.30">
    <property type="match status" value="1"/>
</dbReference>
<protein>
    <submittedName>
        <fullName evidence="5">MobQ family relaxase</fullName>
    </submittedName>
</protein>
<dbReference type="NCBIfam" id="NF041496">
    <property type="entry name" value="MobQ"/>
    <property type="match status" value="1"/>
</dbReference>
<organism evidence="5 6">
    <name type="scientific">Sphingomonas naphthae</name>
    <dbReference type="NCBI Taxonomy" id="1813468"/>
    <lineage>
        <taxon>Bacteria</taxon>
        <taxon>Pseudomonadati</taxon>
        <taxon>Pseudomonadota</taxon>
        <taxon>Alphaproteobacteria</taxon>
        <taxon>Sphingomonadales</taxon>
        <taxon>Sphingomonadaceae</taxon>
        <taxon>Sphingomonas</taxon>
    </lineage>
</organism>